<evidence type="ECO:0000259" key="13">
    <source>
        <dbReference type="PROSITE" id="PS51194"/>
    </source>
</evidence>
<evidence type="ECO:0000256" key="10">
    <source>
        <dbReference type="ARBA" id="ARBA00023235"/>
    </source>
</evidence>
<dbReference type="InterPro" id="IPR027417">
    <property type="entry name" value="P-loop_NTPase"/>
</dbReference>
<dbReference type="Proteomes" id="UP000621540">
    <property type="component" value="Unassembled WGS sequence"/>
</dbReference>
<dbReference type="EMBL" id="JACOQH010000001">
    <property type="protein sequence ID" value="MBC5752639.1"/>
    <property type="molecule type" value="Genomic_DNA"/>
</dbReference>
<dbReference type="InterPro" id="IPR041222">
    <property type="entry name" value="PriA_3primeBD"/>
</dbReference>
<dbReference type="Pfam" id="PF18319">
    <property type="entry name" value="Zn_ribbon_PriA"/>
    <property type="match status" value="1"/>
</dbReference>
<feature type="binding site" evidence="11">
    <location>
        <position position="488"/>
    </location>
    <ligand>
        <name>Zn(2+)</name>
        <dbReference type="ChEBI" id="CHEBI:29105"/>
        <label>1</label>
    </ligand>
</feature>
<dbReference type="InterPro" id="IPR011545">
    <property type="entry name" value="DEAD/DEAH_box_helicase_dom"/>
</dbReference>
<dbReference type="InterPro" id="IPR001650">
    <property type="entry name" value="Helicase_C-like"/>
</dbReference>
<dbReference type="Pfam" id="PF17764">
    <property type="entry name" value="PriA_3primeBD"/>
    <property type="match status" value="1"/>
</dbReference>
<sequence length="743" mass="84584">MALYANIIIDISHEKLDRLFQYRVPEELKPVLKIGMQVLVPFGSGGRKLCGYVIELTDQAEYDVRKIKEITEICKDSVAIESQLIALAFWMKKNYGGTMNQALKTVIPIKQKTAAKEKRILVLAADEKTAEEQLAEFRRKHNVARARLLEALIRERELSGDVVKEELNVGLNVVRAMEKLGILKIRTEQDYRNPVRQREREERKFLLSESQQAAVDAVLRDRREQRQGIYLLHGVTGSGKTEVYMELIAHNIAEGKQAIVLIPEIALTYQTVRRFYDRFGNRVSILNSRLSAGERYDQFLRAKRGEIDIMIGPRSALFTPFSNLGLIIIDEEHESSYKSETVPRYHARETAIERAGMTGASVILGSATPSIESYTKAQNGEYHLLEMKERISKRPLPTCYTVDLREELKTGNRSILSRKLQELMEERLAKQEQIMLFLNRRGMSGFVSCRSCGHVIKCPHCDVSLSWHSNGKMICHYCGYEEPEAHVCPECGSRYISGFKAGTQKIEMLVKKRFPKARVLRMDFDTTRKKESYEKILSAFANHEADILVGTQMIVKGHDFPNVTLVGVLAADLSLGVSDYRASERTFQLLTQAAGRAGRGDRPGEVVIQTYQPEHYSIVAAAAQDYASFYAHEMEYRRMLCYPPVWNMLLILSAAKNEELAYQASERMKRVIAALGYQNLFVVGPADTAVAKVNDIYKKVLYLKHADYAVLVDVKDRLEHFINGNRELKNIVVQFDFNPMNGF</sequence>
<keyword evidence="5 11" id="KW-0378">Hydrolase</keyword>
<feature type="binding site" evidence="11">
    <location>
        <position position="458"/>
    </location>
    <ligand>
        <name>Zn(2+)</name>
        <dbReference type="ChEBI" id="CHEBI:29105"/>
        <label>2</label>
    </ligand>
</feature>
<dbReference type="PANTHER" id="PTHR30580:SF0">
    <property type="entry name" value="PRIMOSOMAL PROTEIN N"/>
    <property type="match status" value="1"/>
</dbReference>
<reference evidence="14 15" key="1">
    <citation type="submission" date="2020-08" db="EMBL/GenBank/DDBJ databases">
        <title>Genome public.</title>
        <authorList>
            <person name="Liu C."/>
            <person name="Sun Q."/>
        </authorList>
    </citation>
    <scope>NUCLEOTIDE SEQUENCE [LARGE SCALE GENOMIC DNA]</scope>
    <source>
        <strain evidence="14 15">BX0805</strain>
    </source>
</reference>
<dbReference type="HAMAP" id="MF_00983">
    <property type="entry name" value="PriA"/>
    <property type="match status" value="1"/>
</dbReference>
<comment type="cofactor">
    <cofactor evidence="11">
        <name>Zn(2+)</name>
        <dbReference type="ChEBI" id="CHEBI:29105"/>
    </cofactor>
    <text evidence="11">Binds 2 zinc ions per subunit.</text>
</comment>
<keyword evidence="3 11" id="KW-0479">Metal-binding</keyword>
<evidence type="ECO:0000256" key="4">
    <source>
        <dbReference type="ARBA" id="ARBA00022741"/>
    </source>
</evidence>
<dbReference type="PROSITE" id="PS51194">
    <property type="entry name" value="HELICASE_CTER"/>
    <property type="match status" value="1"/>
</dbReference>
<dbReference type="Pfam" id="PF00270">
    <property type="entry name" value="DEAD"/>
    <property type="match status" value="1"/>
</dbReference>
<protein>
    <recommendedName>
        <fullName evidence="11">Replication restart protein PriA</fullName>
    </recommendedName>
    <alternativeName>
        <fullName evidence="11">ATP-dependent DNA helicase PriA</fullName>
        <ecNumber evidence="11">5.6.2.4</ecNumber>
    </alternativeName>
    <alternativeName>
        <fullName evidence="11">DNA 3'-5' helicase PriA</fullName>
    </alternativeName>
</protein>
<proteinExistence type="inferred from homology"/>
<keyword evidence="15" id="KW-1185">Reference proteome</keyword>
<keyword evidence="1 11" id="KW-0639">Primosome</keyword>
<keyword evidence="8 11" id="KW-0067">ATP-binding</keyword>
<dbReference type="Gene3D" id="3.40.1440.60">
    <property type="entry name" value="PriA, 3(prime) DNA-binding domain"/>
    <property type="match status" value="1"/>
</dbReference>
<comment type="catalytic activity">
    <reaction evidence="11">
        <text>ATP + H2O = ADP + phosphate + H(+)</text>
        <dbReference type="Rhea" id="RHEA:13065"/>
        <dbReference type="ChEBI" id="CHEBI:15377"/>
        <dbReference type="ChEBI" id="CHEBI:15378"/>
        <dbReference type="ChEBI" id="CHEBI:30616"/>
        <dbReference type="ChEBI" id="CHEBI:43474"/>
        <dbReference type="ChEBI" id="CHEBI:456216"/>
        <dbReference type="EC" id="5.6.2.4"/>
    </reaction>
</comment>
<keyword evidence="4 11" id="KW-0547">Nucleotide-binding</keyword>
<feature type="binding site" evidence="11">
    <location>
        <position position="475"/>
    </location>
    <ligand>
        <name>Zn(2+)</name>
        <dbReference type="ChEBI" id="CHEBI:29105"/>
        <label>2</label>
    </ligand>
</feature>
<evidence type="ECO:0000256" key="9">
    <source>
        <dbReference type="ARBA" id="ARBA00023125"/>
    </source>
</evidence>
<dbReference type="InterPro" id="IPR040498">
    <property type="entry name" value="PriA_CRR"/>
</dbReference>
<accession>A0ABR7I6T9</accession>
<feature type="binding site" evidence="11">
    <location>
        <position position="449"/>
    </location>
    <ligand>
        <name>Zn(2+)</name>
        <dbReference type="ChEBI" id="CHEBI:29105"/>
        <label>1</label>
    </ligand>
</feature>
<name>A0ABR7I6T9_9FIRM</name>
<evidence type="ECO:0000256" key="2">
    <source>
        <dbReference type="ARBA" id="ARBA00022705"/>
    </source>
</evidence>
<dbReference type="InterPro" id="IPR042115">
    <property type="entry name" value="PriA_3primeBD_sf"/>
</dbReference>
<dbReference type="InterPro" id="IPR014001">
    <property type="entry name" value="Helicase_ATP-bd"/>
</dbReference>
<evidence type="ECO:0000313" key="15">
    <source>
        <dbReference type="Proteomes" id="UP000621540"/>
    </source>
</evidence>
<dbReference type="InterPro" id="IPR041236">
    <property type="entry name" value="PriA_C"/>
</dbReference>
<evidence type="ECO:0000256" key="8">
    <source>
        <dbReference type="ARBA" id="ARBA00022840"/>
    </source>
</evidence>
<dbReference type="PROSITE" id="PS51192">
    <property type="entry name" value="HELICASE_ATP_BIND_1"/>
    <property type="match status" value="1"/>
</dbReference>
<keyword evidence="9 11" id="KW-0238">DNA-binding</keyword>
<evidence type="ECO:0000313" key="14">
    <source>
        <dbReference type="EMBL" id="MBC5752639.1"/>
    </source>
</evidence>
<dbReference type="CDD" id="cd18804">
    <property type="entry name" value="SF2_C_priA"/>
    <property type="match status" value="1"/>
</dbReference>
<feature type="domain" description="Helicase ATP-binding" evidence="12">
    <location>
        <begin position="221"/>
        <end position="387"/>
    </location>
</feature>
<feature type="domain" description="Helicase C-terminal" evidence="13">
    <location>
        <begin position="483"/>
        <end position="651"/>
    </location>
</feature>
<comment type="caution">
    <text evidence="14">The sequence shown here is derived from an EMBL/GenBank/DDBJ whole genome shotgun (WGS) entry which is preliminary data.</text>
</comment>
<dbReference type="Pfam" id="PF18074">
    <property type="entry name" value="PriA_C"/>
    <property type="match status" value="1"/>
</dbReference>
<evidence type="ECO:0000256" key="6">
    <source>
        <dbReference type="ARBA" id="ARBA00022806"/>
    </source>
</evidence>
<keyword evidence="7 11" id="KW-0862">Zinc</keyword>
<keyword evidence="2 11" id="KW-0235">DNA replication</keyword>
<evidence type="ECO:0000256" key="5">
    <source>
        <dbReference type="ARBA" id="ARBA00022801"/>
    </source>
</evidence>
<keyword evidence="10 11" id="KW-0413">Isomerase</keyword>
<keyword evidence="6 11" id="KW-0347">Helicase</keyword>
<evidence type="ECO:0000256" key="7">
    <source>
        <dbReference type="ARBA" id="ARBA00022833"/>
    </source>
</evidence>
<comment type="subunit">
    <text evidence="11">Component of the replication restart primosome.</text>
</comment>
<dbReference type="EC" id="5.6.2.4" evidence="11"/>
<dbReference type="NCBIfam" id="TIGR00595">
    <property type="entry name" value="priA"/>
    <property type="match status" value="1"/>
</dbReference>
<comment type="function">
    <text evidence="11">Initiates the restart of stalled replication forks, which reloads the replicative helicase on sites other than the origin of replication. Recognizes and binds to abandoned replication forks and remodels them to uncover a helicase loading site. Promotes assembly of the primosome at these replication forks.</text>
</comment>
<organism evidence="14 15">
    <name type="scientific">Roseburia yibonii</name>
    <dbReference type="NCBI Taxonomy" id="2763063"/>
    <lineage>
        <taxon>Bacteria</taxon>
        <taxon>Bacillati</taxon>
        <taxon>Bacillota</taxon>
        <taxon>Clostridia</taxon>
        <taxon>Lachnospirales</taxon>
        <taxon>Lachnospiraceae</taxon>
        <taxon>Roseburia</taxon>
    </lineage>
</organism>
<comment type="similarity">
    <text evidence="11">Belongs to the helicase family. PriA subfamily.</text>
</comment>
<dbReference type="SMART" id="SM00490">
    <property type="entry name" value="HELICc"/>
    <property type="match status" value="1"/>
</dbReference>
<feature type="binding site" evidence="11">
    <location>
        <position position="491"/>
    </location>
    <ligand>
        <name>Zn(2+)</name>
        <dbReference type="ChEBI" id="CHEBI:29105"/>
        <label>1</label>
    </ligand>
</feature>
<feature type="binding site" evidence="11">
    <location>
        <position position="478"/>
    </location>
    <ligand>
        <name>Zn(2+)</name>
        <dbReference type="ChEBI" id="CHEBI:29105"/>
        <label>2</label>
    </ligand>
</feature>
<evidence type="ECO:0000256" key="1">
    <source>
        <dbReference type="ARBA" id="ARBA00022515"/>
    </source>
</evidence>
<evidence type="ECO:0000256" key="3">
    <source>
        <dbReference type="ARBA" id="ARBA00022723"/>
    </source>
</evidence>
<evidence type="ECO:0000256" key="11">
    <source>
        <dbReference type="HAMAP-Rule" id="MF_00983"/>
    </source>
</evidence>
<dbReference type="PANTHER" id="PTHR30580">
    <property type="entry name" value="PRIMOSOMAL PROTEIN N"/>
    <property type="match status" value="1"/>
</dbReference>
<dbReference type="SUPFAM" id="SSF52540">
    <property type="entry name" value="P-loop containing nucleoside triphosphate hydrolases"/>
    <property type="match status" value="1"/>
</dbReference>
<dbReference type="Pfam" id="PF00271">
    <property type="entry name" value="Helicase_C"/>
    <property type="match status" value="1"/>
</dbReference>
<feature type="binding site" evidence="11">
    <location>
        <position position="461"/>
    </location>
    <ligand>
        <name>Zn(2+)</name>
        <dbReference type="ChEBI" id="CHEBI:29105"/>
        <label>2</label>
    </ligand>
</feature>
<dbReference type="CDD" id="cd17929">
    <property type="entry name" value="DEXHc_priA"/>
    <property type="match status" value="1"/>
</dbReference>
<evidence type="ECO:0000259" key="12">
    <source>
        <dbReference type="PROSITE" id="PS51192"/>
    </source>
</evidence>
<dbReference type="InterPro" id="IPR005259">
    <property type="entry name" value="PriA"/>
</dbReference>
<feature type="binding site" evidence="11">
    <location>
        <position position="452"/>
    </location>
    <ligand>
        <name>Zn(2+)</name>
        <dbReference type="ChEBI" id="CHEBI:29105"/>
        <label>1</label>
    </ligand>
</feature>
<dbReference type="SMART" id="SM00487">
    <property type="entry name" value="DEXDc"/>
    <property type="match status" value="1"/>
</dbReference>
<comment type="catalytic activity">
    <reaction evidence="11">
        <text>Couples ATP hydrolysis with the unwinding of duplex DNA by translocating in the 3'-5' direction.</text>
        <dbReference type="EC" id="5.6.2.4"/>
    </reaction>
</comment>
<dbReference type="Gene3D" id="3.40.50.300">
    <property type="entry name" value="P-loop containing nucleotide triphosphate hydrolases"/>
    <property type="match status" value="2"/>
</dbReference>
<dbReference type="RefSeq" id="WP_186981394.1">
    <property type="nucleotide sequence ID" value="NZ_JACOQH010000001.1"/>
</dbReference>
<gene>
    <name evidence="11 14" type="primary">priA</name>
    <name evidence="14" type="ORF">H8Z76_01125</name>
</gene>